<feature type="binding site" evidence="8">
    <location>
        <position position="100"/>
    </location>
    <ligand>
        <name>Zn(2+)</name>
        <dbReference type="ChEBI" id="CHEBI:29105"/>
    </ligand>
</feature>
<dbReference type="EMBL" id="NIQC01000003">
    <property type="protein sequence ID" value="OWZ84584.1"/>
    <property type="molecule type" value="Genomic_DNA"/>
</dbReference>
<dbReference type="PANTHER" id="PTHR33202:SF7">
    <property type="entry name" value="FERRIC UPTAKE REGULATION PROTEIN"/>
    <property type="match status" value="1"/>
</dbReference>
<dbReference type="GO" id="GO:0045892">
    <property type="term" value="P:negative regulation of DNA-templated transcription"/>
    <property type="evidence" value="ECO:0007669"/>
    <property type="project" value="TreeGrafter"/>
</dbReference>
<proteinExistence type="inferred from homology"/>
<keyword evidence="2" id="KW-0678">Repressor</keyword>
<dbReference type="InterPro" id="IPR036390">
    <property type="entry name" value="WH_DNA-bd_sf"/>
</dbReference>
<evidence type="ECO:0000256" key="2">
    <source>
        <dbReference type="ARBA" id="ARBA00022491"/>
    </source>
</evidence>
<evidence type="ECO:0000256" key="4">
    <source>
        <dbReference type="ARBA" id="ARBA00022833"/>
    </source>
</evidence>
<feature type="binding site" evidence="9">
    <location>
        <position position="94"/>
    </location>
    <ligand>
        <name>Fe cation</name>
        <dbReference type="ChEBI" id="CHEBI:24875"/>
    </ligand>
</feature>
<dbReference type="SUPFAM" id="SSF46785">
    <property type="entry name" value="Winged helix' DNA-binding domain"/>
    <property type="match status" value="1"/>
</dbReference>
<dbReference type="OrthoDB" id="8659436at2"/>
<comment type="cofactor">
    <cofactor evidence="9">
        <name>Mn(2+)</name>
        <dbReference type="ChEBI" id="CHEBI:29035"/>
    </cofactor>
    <cofactor evidence="9">
        <name>Fe(2+)</name>
        <dbReference type="ChEBI" id="CHEBI:29033"/>
    </cofactor>
    <text evidence="9">Binds 1 Mn(2+) or Fe(2+) ion per subunit.</text>
</comment>
<protein>
    <submittedName>
        <fullName evidence="10">Transcriptional repressor</fullName>
    </submittedName>
</protein>
<feature type="binding site" evidence="8">
    <location>
        <position position="103"/>
    </location>
    <ligand>
        <name>Zn(2+)</name>
        <dbReference type="ChEBI" id="CHEBI:29105"/>
    </ligand>
</feature>
<evidence type="ECO:0000256" key="7">
    <source>
        <dbReference type="ARBA" id="ARBA00023163"/>
    </source>
</evidence>
<gene>
    <name evidence="10" type="ORF">CDO51_02150</name>
</gene>
<dbReference type="FunFam" id="1.10.10.10:FF:000051">
    <property type="entry name" value="Fur family transcriptional regulator"/>
    <property type="match status" value="1"/>
</dbReference>
<dbReference type="InterPro" id="IPR036388">
    <property type="entry name" value="WH-like_DNA-bd_sf"/>
</dbReference>
<dbReference type="InterPro" id="IPR002481">
    <property type="entry name" value="FUR"/>
</dbReference>
<evidence type="ECO:0000256" key="8">
    <source>
        <dbReference type="PIRSR" id="PIRSR602481-1"/>
    </source>
</evidence>
<organism evidence="10 11">
    <name type="scientific">Natranaerobius trueperi</name>
    <dbReference type="NCBI Taxonomy" id="759412"/>
    <lineage>
        <taxon>Bacteria</taxon>
        <taxon>Bacillati</taxon>
        <taxon>Bacillota</taxon>
        <taxon>Clostridia</taxon>
        <taxon>Natranaerobiales</taxon>
        <taxon>Natranaerobiaceae</taxon>
        <taxon>Natranaerobius</taxon>
    </lineage>
</organism>
<reference evidence="10 11" key="1">
    <citation type="submission" date="2017-06" db="EMBL/GenBank/DDBJ databases">
        <title>Draft Genome Sequence of Natranaerobius trueperi halophilic, alkalithermophilic bacteria from soda lakes.</title>
        <authorList>
            <person name="Zhao B."/>
        </authorList>
    </citation>
    <scope>NUCLEOTIDE SEQUENCE [LARGE SCALE GENOMIC DNA]</scope>
    <source>
        <strain evidence="10 11">DSM 18760</strain>
    </source>
</reference>
<keyword evidence="7" id="KW-0804">Transcription</keyword>
<keyword evidence="4 8" id="KW-0862">Zinc</keyword>
<evidence type="ECO:0000256" key="6">
    <source>
        <dbReference type="ARBA" id="ARBA00023125"/>
    </source>
</evidence>
<dbReference type="AlphaFoldDB" id="A0A226C1W2"/>
<feature type="binding site" evidence="9">
    <location>
        <position position="132"/>
    </location>
    <ligand>
        <name>Fe cation</name>
        <dbReference type="ChEBI" id="CHEBI:24875"/>
    </ligand>
</feature>
<dbReference type="Gene3D" id="1.10.10.10">
    <property type="entry name" value="Winged helix-like DNA-binding domain superfamily/Winged helix DNA-binding domain"/>
    <property type="match status" value="1"/>
</dbReference>
<dbReference type="GO" id="GO:1900376">
    <property type="term" value="P:regulation of secondary metabolite biosynthetic process"/>
    <property type="evidence" value="ECO:0007669"/>
    <property type="project" value="TreeGrafter"/>
</dbReference>
<evidence type="ECO:0000256" key="1">
    <source>
        <dbReference type="ARBA" id="ARBA00007957"/>
    </source>
</evidence>
<comment type="similarity">
    <text evidence="1">Belongs to the Fur family.</text>
</comment>
<evidence type="ECO:0000256" key="5">
    <source>
        <dbReference type="ARBA" id="ARBA00023015"/>
    </source>
</evidence>
<dbReference type="Pfam" id="PF01475">
    <property type="entry name" value="FUR"/>
    <property type="match status" value="1"/>
</dbReference>
<evidence type="ECO:0000313" key="10">
    <source>
        <dbReference type="EMBL" id="OWZ84584.1"/>
    </source>
</evidence>
<dbReference type="RefSeq" id="WP_089022654.1">
    <property type="nucleotide sequence ID" value="NZ_NIQC01000003.1"/>
</dbReference>
<dbReference type="GO" id="GO:0003700">
    <property type="term" value="F:DNA-binding transcription factor activity"/>
    <property type="evidence" value="ECO:0007669"/>
    <property type="project" value="InterPro"/>
</dbReference>
<dbReference type="GO" id="GO:0000976">
    <property type="term" value="F:transcription cis-regulatory region binding"/>
    <property type="evidence" value="ECO:0007669"/>
    <property type="project" value="TreeGrafter"/>
</dbReference>
<dbReference type="Proteomes" id="UP000214588">
    <property type="component" value="Unassembled WGS sequence"/>
</dbReference>
<sequence>MRDKPSIKEIENRFTDYKLTPQRRAVLEVFFENSDHHLSAEEVLQLAQEKNSDIGFATIYRALDLLEELEIIHKMNFGDGRSRYELTHTEKEHHHHHLVCLKCDAILEVKDDLLFKLEENIEREQEFKIYDHRLQFYGYCKDCQQKGE</sequence>
<dbReference type="GO" id="GO:0008270">
    <property type="term" value="F:zinc ion binding"/>
    <property type="evidence" value="ECO:0007669"/>
    <property type="project" value="TreeGrafter"/>
</dbReference>
<name>A0A226C1W2_9FIRM</name>
<evidence type="ECO:0000313" key="11">
    <source>
        <dbReference type="Proteomes" id="UP000214588"/>
    </source>
</evidence>
<dbReference type="CDD" id="cd07153">
    <property type="entry name" value="Fur_like"/>
    <property type="match status" value="1"/>
</dbReference>
<evidence type="ECO:0000256" key="9">
    <source>
        <dbReference type="PIRSR" id="PIRSR602481-2"/>
    </source>
</evidence>
<dbReference type="Gene3D" id="3.30.1490.190">
    <property type="match status" value="1"/>
</dbReference>
<keyword evidence="5" id="KW-0805">Transcription regulation</keyword>
<comment type="caution">
    <text evidence="10">The sequence shown here is derived from an EMBL/GenBank/DDBJ whole genome shotgun (WGS) entry which is preliminary data.</text>
</comment>
<keyword evidence="6" id="KW-0238">DNA-binding</keyword>
<keyword evidence="3 8" id="KW-0479">Metal-binding</keyword>
<evidence type="ECO:0000256" key="3">
    <source>
        <dbReference type="ARBA" id="ARBA00022723"/>
    </source>
</evidence>
<comment type="cofactor">
    <cofactor evidence="8">
        <name>Zn(2+)</name>
        <dbReference type="ChEBI" id="CHEBI:29105"/>
    </cofactor>
    <text evidence="8">Binds 1 zinc ion per subunit.</text>
</comment>
<feature type="binding site" evidence="8">
    <location>
        <position position="140"/>
    </location>
    <ligand>
        <name>Zn(2+)</name>
        <dbReference type="ChEBI" id="CHEBI:29105"/>
    </ligand>
</feature>
<feature type="binding site" evidence="8">
    <location>
        <position position="143"/>
    </location>
    <ligand>
        <name>Zn(2+)</name>
        <dbReference type="ChEBI" id="CHEBI:29105"/>
    </ligand>
</feature>
<keyword evidence="9" id="KW-0408">Iron</keyword>
<keyword evidence="11" id="KW-1185">Reference proteome</keyword>
<dbReference type="InterPro" id="IPR043135">
    <property type="entry name" value="Fur_C"/>
</dbReference>
<accession>A0A226C1W2</accession>
<dbReference type="PANTHER" id="PTHR33202">
    <property type="entry name" value="ZINC UPTAKE REGULATION PROTEIN"/>
    <property type="match status" value="1"/>
</dbReference>